<sequence>MQSRVPTSQPCSDHRARLTAALVTGTALDRQAFLEGLLQDAALCEEARRSFLSQLQRRGIHGTLFALAAEESLCTVLRAAFRRLDQVLLWDAGRGPLAAWWGLQATFEFNNDGRRQAERACGLRRSASATEAVTFTPLYAADEAGEETALDLCDPGSDPALRFEAQEEADHAAALLGKWLSRTADRQTQGWLEDWLAAEVLEAQAPVTILEGQVKLSWRYGAQLRLAGREQVSDRTLRNRARKVEQALTRGLELSGLV</sequence>
<gene>
    <name evidence="1" type="ORF">SAMN04488058_1407</name>
</gene>
<dbReference type="Proteomes" id="UP000199223">
    <property type="component" value="Unassembled WGS sequence"/>
</dbReference>
<dbReference type="AlphaFoldDB" id="A0A1H7CTQ2"/>
<dbReference type="RefSeq" id="WP_092265857.1">
    <property type="nucleotide sequence ID" value="NZ_FNZA01000040.1"/>
</dbReference>
<protein>
    <submittedName>
        <fullName evidence="1">Uncharacterized protein</fullName>
    </submittedName>
</protein>
<evidence type="ECO:0000313" key="1">
    <source>
        <dbReference type="EMBL" id="SEJ92979.1"/>
    </source>
</evidence>
<reference evidence="2" key="1">
    <citation type="submission" date="2016-10" db="EMBL/GenBank/DDBJ databases">
        <authorList>
            <person name="Varghese N."/>
            <person name="Submissions S."/>
        </authorList>
    </citation>
    <scope>NUCLEOTIDE SEQUENCE [LARGE SCALE GENOMIC DNA]</scope>
    <source>
        <strain evidence="2">CGMCC 1.10218</strain>
    </source>
</reference>
<proteinExistence type="predicted"/>
<accession>A0A1H7CTQ2</accession>
<dbReference type="EMBL" id="FNZA01000040">
    <property type="protein sequence ID" value="SEJ92979.1"/>
    <property type="molecule type" value="Genomic_DNA"/>
</dbReference>
<evidence type="ECO:0000313" key="2">
    <source>
        <dbReference type="Proteomes" id="UP000199223"/>
    </source>
</evidence>
<keyword evidence="2" id="KW-1185">Reference proteome</keyword>
<dbReference type="STRING" id="856736.SAMN04488058_1407"/>
<name>A0A1H7CTQ2_9DEIO</name>
<organism evidence="1 2">
    <name type="scientific">Deinococcus reticulitermitis</name>
    <dbReference type="NCBI Taxonomy" id="856736"/>
    <lineage>
        <taxon>Bacteria</taxon>
        <taxon>Thermotogati</taxon>
        <taxon>Deinococcota</taxon>
        <taxon>Deinococci</taxon>
        <taxon>Deinococcales</taxon>
        <taxon>Deinococcaceae</taxon>
        <taxon>Deinococcus</taxon>
    </lineage>
</organism>